<dbReference type="EMBL" id="LFVU01000028">
    <property type="protein sequence ID" value="KMT20854.1"/>
    <property type="molecule type" value="Genomic_DNA"/>
</dbReference>
<dbReference type="STRING" id="1121307.CLCY_1c00880"/>
<dbReference type="Proteomes" id="UP000036756">
    <property type="component" value="Unassembled WGS sequence"/>
</dbReference>
<protein>
    <submittedName>
        <fullName evidence="1">Uncharacterized protein</fullName>
    </submittedName>
</protein>
<reference evidence="1 2" key="1">
    <citation type="submission" date="2015-06" db="EMBL/GenBank/DDBJ databases">
        <title>Draft genome sequence of the purine-degrading Clostridium cylindrosporum HC-1 (DSM 605).</title>
        <authorList>
            <person name="Poehlein A."/>
            <person name="Schiel-Bengelsdorf B."/>
            <person name="Bengelsdorf F."/>
            <person name="Daniel R."/>
            <person name="Duerre P."/>
        </authorList>
    </citation>
    <scope>NUCLEOTIDE SEQUENCE [LARGE SCALE GENOMIC DNA]</scope>
    <source>
        <strain evidence="1 2">DSM 605</strain>
    </source>
</reference>
<accession>A0A0J8D929</accession>
<dbReference type="Pfam" id="PF18937">
    <property type="entry name" value="DUF5685"/>
    <property type="match status" value="1"/>
</dbReference>
<proteinExistence type="predicted"/>
<dbReference type="OrthoDB" id="1722540at2"/>
<keyword evidence="2" id="KW-1185">Reference proteome</keyword>
<dbReference type="RefSeq" id="WP_048571257.1">
    <property type="nucleotide sequence ID" value="NZ_LFVU01000028.1"/>
</dbReference>
<dbReference type="PATRIC" id="fig|1121307.3.peg.449"/>
<evidence type="ECO:0000313" key="1">
    <source>
        <dbReference type="EMBL" id="KMT20854.1"/>
    </source>
</evidence>
<evidence type="ECO:0000313" key="2">
    <source>
        <dbReference type="Proteomes" id="UP000036756"/>
    </source>
</evidence>
<dbReference type="AlphaFoldDB" id="A0A0J8D929"/>
<organism evidence="1 2">
    <name type="scientific">Clostridium cylindrosporum DSM 605</name>
    <dbReference type="NCBI Taxonomy" id="1121307"/>
    <lineage>
        <taxon>Bacteria</taxon>
        <taxon>Bacillati</taxon>
        <taxon>Bacillota</taxon>
        <taxon>Clostridia</taxon>
        <taxon>Eubacteriales</taxon>
        <taxon>Clostridiaceae</taxon>
        <taxon>Clostridium</taxon>
    </lineage>
</organism>
<sequence>MFGYVVPLKDELRIREFEVFRSYYCGLCNEIGKKSYISKVTLTYDMTFLSLLLSSIYLDTDITYKKFCPYKFNRVNIVNTNKYIEYAAHMNIILSNRKLIDNFKDDKSYVSLIFSKIISSKNITSDIESKIKTIDNYLLNTHKLEREKCSSLDEISHDFAKICEEIFDIHGNSAPLRVLGYNIGKWIYILDAFDDIEKDVKKGNYNPLLYRFNYKTSEDVKSFKSRIIDNIEFTLIRCLSEASSAFDLIDIKKNKDILDNIIYLGLDRQTTKVLRGGCCSEKSVRSIRA</sequence>
<gene>
    <name evidence="1" type="ORF">CLCY_1c00880</name>
</gene>
<name>A0A0J8D929_CLOCY</name>
<dbReference type="InterPro" id="IPR043740">
    <property type="entry name" value="DUF5685"/>
</dbReference>
<comment type="caution">
    <text evidence="1">The sequence shown here is derived from an EMBL/GenBank/DDBJ whole genome shotgun (WGS) entry which is preliminary data.</text>
</comment>